<organism evidence="1 2">
    <name type="scientific">Ixodes persulcatus</name>
    <name type="common">Taiga tick</name>
    <dbReference type="NCBI Taxonomy" id="34615"/>
    <lineage>
        <taxon>Eukaryota</taxon>
        <taxon>Metazoa</taxon>
        <taxon>Ecdysozoa</taxon>
        <taxon>Arthropoda</taxon>
        <taxon>Chelicerata</taxon>
        <taxon>Arachnida</taxon>
        <taxon>Acari</taxon>
        <taxon>Parasitiformes</taxon>
        <taxon>Ixodida</taxon>
        <taxon>Ixodoidea</taxon>
        <taxon>Ixodidae</taxon>
        <taxon>Ixodinae</taxon>
        <taxon>Ixodes</taxon>
    </lineage>
</organism>
<dbReference type="Proteomes" id="UP000805193">
    <property type="component" value="Unassembled WGS sequence"/>
</dbReference>
<evidence type="ECO:0000313" key="2">
    <source>
        <dbReference type="Proteomes" id="UP000805193"/>
    </source>
</evidence>
<keyword evidence="2" id="KW-1185">Reference proteome</keyword>
<accession>A0AC60Q9K6</accession>
<evidence type="ECO:0000313" key="1">
    <source>
        <dbReference type="EMBL" id="KAG0430679.1"/>
    </source>
</evidence>
<gene>
    <name evidence="1" type="ORF">HPB47_022481</name>
</gene>
<comment type="caution">
    <text evidence="1">The sequence shown here is derived from an EMBL/GenBank/DDBJ whole genome shotgun (WGS) entry which is preliminary data.</text>
</comment>
<dbReference type="EMBL" id="JABSTQ010009300">
    <property type="protein sequence ID" value="KAG0430679.1"/>
    <property type="molecule type" value="Genomic_DNA"/>
</dbReference>
<sequence>MPGHIHRYVPSIFPAIYKKKAPNAEMAKRPDGGHQARLLHGYKKTHRREDFVNHAVQHIPAAALTVSPATKPSPKKTPLSSTAEEGSVCSISRQRNTGTYYATLIHRLRGDIEARRRCMLRKEVLFRQGKVPPHRDAVAIAGIHSCGFPVRLLRSTTPTGGDAKTDASAALRRLSFSFGVFAAREAELAALRRALSLAEAESAPYRLVILSDSKAALTQLANLERAVPLTTELANAAIMLQR</sequence>
<proteinExistence type="predicted"/>
<name>A0AC60Q9K6_IXOPE</name>
<reference evidence="1 2" key="1">
    <citation type="journal article" date="2020" name="Cell">
        <title>Large-Scale Comparative Analyses of Tick Genomes Elucidate Their Genetic Diversity and Vector Capacities.</title>
        <authorList>
            <consortium name="Tick Genome and Microbiome Consortium (TIGMIC)"/>
            <person name="Jia N."/>
            <person name="Wang J."/>
            <person name="Shi W."/>
            <person name="Du L."/>
            <person name="Sun Y."/>
            <person name="Zhan W."/>
            <person name="Jiang J.F."/>
            <person name="Wang Q."/>
            <person name="Zhang B."/>
            <person name="Ji P."/>
            <person name="Bell-Sakyi L."/>
            <person name="Cui X.M."/>
            <person name="Yuan T.T."/>
            <person name="Jiang B.G."/>
            <person name="Yang W.F."/>
            <person name="Lam T.T."/>
            <person name="Chang Q.C."/>
            <person name="Ding S.J."/>
            <person name="Wang X.J."/>
            <person name="Zhu J.G."/>
            <person name="Ruan X.D."/>
            <person name="Zhao L."/>
            <person name="Wei J.T."/>
            <person name="Ye R.Z."/>
            <person name="Que T.C."/>
            <person name="Du C.H."/>
            <person name="Zhou Y.H."/>
            <person name="Cheng J.X."/>
            <person name="Dai P.F."/>
            <person name="Guo W.B."/>
            <person name="Han X.H."/>
            <person name="Huang E.J."/>
            <person name="Li L.F."/>
            <person name="Wei W."/>
            <person name="Gao Y.C."/>
            <person name="Liu J.Z."/>
            <person name="Shao H.Z."/>
            <person name="Wang X."/>
            <person name="Wang C.C."/>
            <person name="Yang T.C."/>
            <person name="Huo Q.B."/>
            <person name="Li W."/>
            <person name="Chen H.Y."/>
            <person name="Chen S.E."/>
            <person name="Zhou L.G."/>
            <person name="Ni X.B."/>
            <person name="Tian J.H."/>
            <person name="Sheng Y."/>
            <person name="Liu T."/>
            <person name="Pan Y.S."/>
            <person name="Xia L.Y."/>
            <person name="Li J."/>
            <person name="Zhao F."/>
            <person name="Cao W.C."/>
        </authorList>
    </citation>
    <scope>NUCLEOTIDE SEQUENCE [LARGE SCALE GENOMIC DNA]</scope>
    <source>
        <strain evidence="1">Iper-2018</strain>
    </source>
</reference>
<protein>
    <submittedName>
        <fullName evidence="1">Uncharacterized protein</fullName>
    </submittedName>
</protein>